<comment type="caution">
    <text evidence="1">The sequence shown here is derived from an EMBL/GenBank/DDBJ whole genome shotgun (WGS) entry which is preliminary data.</text>
</comment>
<keyword evidence="2" id="KW-1185">Reference proteome</keyword>
<gene>
    <name evidence="1" type="ORF">NYG90_01870</name>
</gene>
<reference evidence="1 2" key="1">
    <citation type="journal article" date="2023" name="Microorganisms">
        <title>Isolation and Genomic Characteristics of Cat-Borne Campylobacter felis sp. nov. and Sheep-Borne Campylobacter ovis sp. nov.</title>
        <authorList>
            <person name="Wang H."/>
            <person name="Li Y."/>
            <person name="Gu Y."/>
            <person name="Zhou G."/>
            <person name="Chen X."/>
            <person name="Zhang X."/>
            <person name="Shao Z."/>
            <person name="Zhang J."/>
            <person name="Zhang M."/>
        </authorList>
    </citation>
    <scope>NUCLEOTIDE SEQUENCE [LARGE SCALE GENOMIC DNA]</scope>
    <source>
        <strain evidence="1 2">XJK30-2</strain>
    </source>
</reference>
<accession>A0ACC6FQQ6</accession>
<proteinExistence type="predicted"/>
<protein>
    <submittedName>
        <fullName evidence="1">Uncharacterized protein</fullName>
    </submittedName>
</protein>
<organism evidence="1 2">
    <name type="scientific">Helicobacter zhangjianzhongii</name>
    <dbReference type="NCBI Taxonomy" id="2974574"/>
    <lineage>
        <taxon>Bacteria</taxon>
        <taxon>Pseudomonadati</taxon>
        <taxon>Campylobacterota</taxon>
        <taxon>Epsilonproteobacteria</taxon>
        <taxon>Campylobacterales</taxon>
        <taxon>Helicobacteraceae</taxon>
        <taxon>Helicobacter</taxon>
    </lineage>
</organism>
<sequence>MLRHNTPNPLESTFSHNAPCLSLRADLSAWQSIQKTAKPPRIHF</sequence>
<evidence type="ECO:0000313" key="2">
    <source>
        <dbReference type="Proteomes" id="UP001173802"/>
    </source>
</evidence>
<dbReference type="Proteomes" id="UP001173802">
    <property type="component" value="Unassembled WGS sequence"/>
</dbReference>
<evidence type="ECO:0000313" key="1">
    <source>
        <dbReference type="EMBL" id="MDL0081437.1"/>
    </source>
</evidence>
<dbReference type="EMBL" id="JANURN010000002">
    <property type="protein sequence ID" value="MDL0081437.1"/>
    <property type="molecule type" value="Genomic_DNA"/>
</dbReference>
<name>A0ACC6FQQ6_9HELI</name>